<organism evidence="2 3">
    <name type="scientific">Uabimicrobium amorphum</name>
    <dbReference type="NCBI Taxonomy" id="2596890"/>
    <lineage>
        <taxon>Bacteria</taxon>
        <taxon>Pseudomonadati</taxon>
        <taxon>Planctomycetota</taxon>
        <taxon>Candidatus Uabimicrobiia</taxon>
        <taxon>Candidatus Uabimicrobiales</taxon>
        <taxon>Candidatus Uabimicrobiaceae</taxon>
        <taxon>Candidatus Uabimicrobium</taxon>
    </lineage>
</organism>
<dbReference type="RefSeq" id="WP_151971747.1">
    <property type="nucleotide sequence ID" value="NZ_AP019860.1"/>
</dbReference>
<accession>A0A5S9IWC0</accession>
<gene>
    <name evidence="2" type="ORF">UABAM_06160</name>
</gene>
<feature type="signal peptide" evidence="1">
    <location>
        <begin position="1"/>
        <end position="21"/>
    </location>
</feature>
<proteinExistence type="predicted"/>
<keyword evidence="3" id="KW-1185">Reference proteome</keyword>
<dbReference type="EMBL" id="AP019860">
    <property type="protein sequence ID" value="BBM87745.1"/>
    <property type="molecule type" value="Genomic_DNA"/>
</dbReference>
<evidence type="ECO:0000313" key="3">
    <source>
        <dbReference type="Proteomes" id="UP000326354"/>
    </source>
</evidence>
<protein>
    <submittedName>
        <fullName evidence="2">Uncharacterized protein</fullName>
    </submittedName>
</protein>
<feature type="chain" id="PRO_5024806472" evidence="1">
    <location>
        <begin position="22"/>
        <end position="171"/>
    </location>
</feature>
<name>A0A5S9IWC0_UABAM</name>
<dbReference type="KEGG" id="uam:UABAM_06160"/>
<sequence>MFIRISCFLILCVSICAQNSANNNFFVERQISKAKQIAEETKDVVVVVETELKALIIFCNGNFKHVLVHARKRQVGMNFYKMDFLLLDKIEGKDVVFKNPRRFRSFLASRNDITIRKNTFKSFTNKVTSSSEFFKAFVLNNRRRSTSRQDFIDVQIFDFREKKQRKKSKRK</sequence>
<evidence type="ECO:0000256" key="1">
    <source>
        <dbReference type="SAM" id="SignalP"/>
    </source>
</evidence>
<keyword evidence="1" id="KW-0732">Signal</keyword>
<dbReference type="Proteomes" id="UP000326354">
    <property type="component" value="Chromosome"/>
</dbReference>
<reference evidence="2 3" key="1">
    <citation type="submission" date="2019-08" db="EMBL/GenBank/DDBJ databases">
        <title>Complete genome sequence of Candidatus Uab amorphum.</title>
        <authorList>
            <person name="Shiratori T."/>
            <person name="Suzuki S."/>
            <person name="Kakizawa Y."/>
            <person name="Ishida K."/>
        </authorList>
    </citation>
    <scope>NUCLEOTIDE SEQUENCE [LARGE SCALE GENOMIC DNA]</scope>
    <source>
        <strain evidence="2 3">SRT547</strain>
    </source>
</reference>
<evidence type="ECO:0000313" key="2">
    <source>
        <dbReference type="EMBL" id="BBM87745.1"/>
    </source>
</evidence>
<dbReference type="AlphaFoldDB" id="A0A5S9IWC0"/>